<comment type="caution">
    <text evidence="1">The sequence shown here is derived from an EMBL/GenBank/DDBJ whole genome shotgun (WGS) entry which is preliminary data.</text>
</comment>
<name>A0ABS6JRI6_9BACI</name>
<dbReference type="InterPro" id="IPR014871">
    <property type="entry name" value="dUTPase/dCTP_pyrophosphatase"/>
</dbReference>
<proteinExistence type="predicted"/>
<evidence type="ECO:0000313" key="2">
    <source>
        <dbReference type="Proteomes" id="UP000790580"/>
    </source>
</evidence>
<organism evidence="1 2">
    <name type="scientific">Evansella alkalicola</name>
    <dbReference type="NCBI Taxonomy" id="745819"/>
    <lineage>
        <taxon>Bacteria</taxon>
        <taxon>Bacillati</taxon>
        <taxon>Bacillota</taxon>
        <taxon>Bacilli</taxon>
        <taxon>Bacillales</taxon>
        <taxon>Bacillaceae</taxon>
        <taxon>Evansella</taxon>
    </lineage>
</organism>
<dbReference type="Gene3D" id="1.10.4010.10">
    <property type="entry name" value="Type II deoxyuridine triphosphatase"/>
    <property type="match status" value="1"/>
</dbReference>
<dbReference type="SUPFAM" id="SSF101386">
    <property type="entry name" value="all-alpha NTP pyrophosphatases"/>
    <property type="match status" value="1"/>
</dbReference>
<dbReference type="PIRSF" id="PIRSF030140">
    <property type="entry name" value="UCP030140"/>
    <property type="match status" value="1"/>
</dbReference>
<dbReference type="EMBL" id="JAHQCR010000030">
    <property type="protein sequence ID" value="MBU9721178.1"/>
    <property type="molecule type" value="Genomic_DNA"/>
</dbReference>
<accession>A0ABS6JRI6</accession>
<evidence type="ECO:0000313" key="1">
    <source>
        <dbReference type="EMBL" id="MBU9721178.1"/>
    </source>
</evidence>
<dbReference type="Proteomes" id="UP000790580">
    <property type="component" value="Unassembled WGS sequence"/>
</dbReference>
<keyword evidence="2" id="KW-1185">Reference proteome</keyword>
<dbReference type="CDD" id="cd11527">
    <property type="entry name" value="NTP-PPase_dUTPase"/>
    <property type="match status" value="1"/>
</dbReference>
<dbReference type="Pfam" id="PF08761">
    <property type="entry name" value="dUTPase_2"/>
    <property type="match status" value="1"/>
</dbReference>
<reference evidence="1 2" key="1">
    <citation type="submission" date="2021-06" db="EMBL/GenBank/DDBJ databases">
        <title>Bacillus sp. RD4P76, an endophyte from a halophyte.</title>
        <authorList>
            <person name="Sun J.-Q."/>
        </authorList>
    </citation>
    <scope>NUCLEOTIDE SEQUENCE [LARGE SCALE GENOMIC DNA]</scope>
    <source>
        <strain evidence="1 2">JCM 17098</strain>
    </source>
</reference>
<protein>
    <submittedName>
        <fullName evidence="1">dUTP diphosphatase</fullName>
    </submittedName>
</protein>
<sequence length="167" mass="19501">MDFRSLYDMQKQLDSYIEKKHNLGNEDLLDRKLMAFYVELAELANETRCFKFWSEKGPSPNEIILEEYVDGIHFILSVGLECDFDKVNTVYDMNSEGEKTGEDLVPCFYEVLNGVHKFREDKSSNSYTTLFHAYLQLGAALNFSEQQIVKAYEKKNNVNFDRQDNGY</sequence>
<dbReference type="RefSeq" id="WP_088076162.1">
    <property type="nucleotide sequence ID" value="NZ_JAHQCR010000030.1"/>
</dbReference>
<dbReference type="InterPro" id="IPR016947">
    <property type="entry name" value="UCP030140"/>
</dbReference>
<gene>
    <name evidence="1" type="ORF">KS407_06920</name>
</gene>